<gene>
    <name evidence="2" type="ORF">PROFUN_11139</name>
</gene>
<feature type="region of interest" description="Disordered" evidence="1">
    <location>
        <begin position="126"/>
        <end position="162"/>
    </location>
</feature>
<dbReference type="InParanoid" id="A0A2P6NAT5"/>
<protein>
    <submittedName>
        <fullName evidence="2">Uncharacterized protein</fullName>
    </submittedName>
</protein>
<proteinExistence type="predicted"/>
<comment type="caution">
    <text evidence="2">The sequence shown here is derived from an EMBL/GenBank/DDBJ whole genome shotgun (WGS) entry which is preliminary data.</text>
</comment>
<sequence length="265" mass="30336">MKYGSTVYARHTATYVLCLSGLSRRGVNVGWTLKGVGQFFRAQGGLLLCLSHRGIYIIVPQISKLSHAHFHRHSKLAFLSLGLLQLLTARRGVLHRELLEGGDSSILRHSQPGRFRSEHAQQVVIPRCQMSDGSTNTRKKQNPGPNTERSSMSARPQPASWRKDRETHLKMMLKNVEPSISGGVQTKRKSWRSYGLKEQEHVDAAISLLHFIQQLQTQEQQLTMHRPQPYYYPHVYPSWIHRFPTESYHIQHTQPSRMTVSNLLS</sequence>
<dbReference type="AlphaFoldDB" id="A0A2P6NAT5"/>
<evidence type="ECO:0000313" key="2">
    <source>
        <dbReference type="EMBL" id="PRP81061.1"/>
    </source>
</evidence>
<keyword evidence="3" id="KW-1185">Reference proteome</keyword>
<name>A0A2P6NAT5_9EUKA</name>
<dbReference type="Proteomes" id="UP000241769">
    <property type="component" value="Unassembled WGS sequence"/>
</dbReference>
<feature type="compositionally biased region" description="Polar residues" evidence="1">
    <location>
        <begin position="143"/>
        <end position="154"/>
    </location>
</feature>
<evidence type="ECO:0000256" key="1">
    <source>
        <dbReference type="SAM" id="MobiDB-lite"/>
    </source>
</evidence>
<evidence type="ECO:0000313" key="3">
    <source>
        <dbReference type="Proteomes" id="UP000241769"/>
    </source>
</evidence>
<organism evidence="2 3">
    <name type="scientific">Planoprotostelium fungivorum</name>
    <dbReference type="NCBI Taxonomy" id="1890364"/>
    <lineage>
        <taxon>Eukaryota</taxon>
        <taxon>Amoebozoa</taxon>
        <taxon>Evosea</taxon>
        <taxon>Variosea</taxon>
        <taxon>Cavosteliida</taxon>
        <taxon>Cavosteliaceae</taxon>
        <taxon>Planoprotostelium</taxon>
    </lineage>
</organism>
<dbReference type="EMBL" id="MDYQ01000131">
    <property type="protein sequence ID" value="PRP81061.1"/>
    <property type="molecule type" value="Genomic_DNA"/>
</dbReference>
<accession>A0A2P6NAT5</accession>
<reference evidence="2 3" key="1">
    <citation type="journal article" date="2018" name="Genome Biol. Evol.">
        <title>Multiple Roots of Fruiting Body Formation in Amoebozoa.</title>
        <authorList>
            <person name="Hillmann F."/>
            <person name="Forbes G."/>
            <person name="Novohradska S."/>
            <person name="Ferling I."/>
            <person name="Riege K."/>
            <person name="Groth M."/>
            <person name="Westermann M."/>
            <person name="Marz M."/>
            <person name="Spaller T."/>
            <person name="Winckler T."/>
            <person name="Schaap P."/>
            <person name="Glockner G."/>
        </authorList>
    </citation>
    <scope>NUCLEOTIDE SEQUENCE [LARGE SCALE GENOMIC DNA]</scope>
    <source>
        <strain evidence="2 3">Jena</strain>
    </source>
</reference>